<dbReference type="RefSeq" id="WP_069582304.1">
    <property type="nucleotide sequence ID" value="NZ_LMVM01000012.1"/>
</dbReference>
<keyword evidence="2" id="KW-1185">Reference proteome</keyword>
<evidence type="ECO:0000313" key="2">
    <source>
        <dbReference type="Proteomes" id="UP000217784"/>
    </source>
</evidence>
<name>A0A2A2H5T8_METBR</name>
<proteinExistence type="predicted"/>
<organism evidence="1 2">
    <name type="scientific">Methanobacterium bryantii</name>
    <dbReference type="NCBI Taxonomy" id="2161"/>
    <lineage>
        <taxon>Archaea</taxon>
        <taxon>Methanobacteriati</taxon>
        <taxon>Methanobacteriota</taxon>
        <taxon>Methanomada group</taxon>
        <taxon>Methanobacteria</taxon>
        <taxon>Methanobacteriales</taxon>
        <taxon>Methanobacteriaceae</taxon>
        <taxon>Methanobacterium</taxon>
    </lineage>
</organism>
<dbReference type="AlphaFoldDB" id="A0A2A2H5T8"/>
<sequence length="105" mass="11847">MGKSANRIKKITDSNLKHKMTSNESELVSMLINKVIKTKKTVSKSDKIETPQTTSLDVLFLIDEFKCRFEKLGEKAKEIAVKDGRAVVTYDDAEEALKQIRTGKD</sequence>
<protein>
    <submittedName>
        <fullName evidence="1">Uncharacterized protein</fullName>
    </submittedName>
</protein>
<comment type="caution">
    <text evidence="1">The sequence shown here is derived from an EMBL/GenBank/DDBJ whole genome shotgun (WGS) entry which is preliminary data.</text>
</comment>
<evidence type="ECO:0000313" key="1">
    <source>
        <dbReference type="EMBL" id="PAV04799.1"/>
    </source>
</evidence>
<dbReference type="Proteomes" id="UP000217784">
    <property type="component" value="Unassembled WGS sequence"/>
</dbReference>
<accession>A0A2A2H5T8</accession>
<gene>
    <name evidence="1" type="ORF">ASJ80_10830</name>
</gene>
<reference evidence="1 2" key="1">
    <citation type="journal article" date="2017" name="BMC Genomics">
        <title>Genomic analysis of methanogenic archaea reveals a shift towards energy conservation.</title>
        <authorList>
            <person name="Gilmore S.P."/>
            <person name="Henske J.K."/>
            <person name="Sexton J.A."/>
            <person name="Solomon K.V."/>
            <person name="Seppala S."/>
            <person name="Yoo J.I."/>
            <person name="Huyett L.M."/>
            <person name="Pressman A."/>
            <person name="Cogan J.Z."/>
            <person name="Kivenson V."/>
            <person name="Peng X."/>
            <person name="Tan Y."/>
            <person name="Valentine D.L."/>
            <person name="O'Malley M.A."/>
        </authorList>
    </citation>
    <scope>NUCLEOTIDE SEQUENCE [LARGE SCALE GENOMIC DNA]</scope>
    <source>
        <strain evidence="1 2">M.o.H.</strain>
    </source>
</reference>
<dbReference type="EMBL" id="LMVM01000012">
    <property type="protein sequence ID" value="PAV04799.1"/>
    <property type="molecule type" value="Genomic_DNA"/>
</dbReference>
<dbReference type="OrthoDB" id="380421at2157"/>